<evidence type="ECO:0000313" key="1">
    <source>
        <dbReference type="EMBL" id="JAD35431.1"/>
    </source>
</evidence>
<protein>
    <submittedName>
        <fullName evidence="1">Uncharacterized protein</fullName>
    </submittedName>
</protein>
<organism evidence="1">
    <name type="scientific">Arundo donax</name>
    <name type="common">Giant reed</name>
    <name type="synonym">Donax arundinaceus</name>
    <dbReference type="NCBI Taxonomy" id="35708"/>
    <lineage>
        <taxon>Eukaryota</taxon>
        <taxon>Viridiplantae</taxon>
        <taxon>Streptophyta</taxon>
        <taxon>Embryophyta</taxon>
        <taxon>Tracheophyta</taxon>
        <taxon>Spermatophyta</taxon>
        <taxon>Magnoliopsida</taxon>
        <taxon>Liliopsida</taxon>
        <taxon>Poales</taxon>
        <taxon>Poaceae</taxon>
        <taxon>PACMAD clade</taxon>
        <taxon>Arundinoideae</taxon>
        <taxon>Arundineae</taxon>
        <taxon>Arundo</taxon>
    </lineage>
</organism>
<proteinExistence type="predicted"/>
<reference evidence="1" key="2">
    <citation type="journal article" date="2015" name="Data Brief">
        <title>Shoot transcriptome of the giant reed, Arundo donax.</title>
        <authorList>
            <person name="Barrero R.A."/>
            <person name="Guerrero F.D."/>
            <person name="Moolhuijzen P."/>
            <person name="Goolsby J.A."/>
            <person name="Tidwell J."/>
            <person name="Bellgard S.E."/>
            <person name="Bellgard M.I."/>
        </authorList>
    </citation>
    <scope>NUCLEOTIDE SEQUENCE</scope>
    <source>
        <tissue evidence="1">Shoot tissue taken approximately 20 cm above the soil surface</tissue>
    </source>
</reference>
<name>A0A0A8Z9E6_ARUDO</name>
<accession>A0A0A8Z9E6</accession>
<dbReference type="AlphaFoldDB" id="A0A0A8Z9E6"/>
<dbReference type="EMBL" id="GBRH01262464">
    <property type="protein sequence ID" value="JAD35431.1"/>
    <property type="molecule type" value="Transcribed_RNA"/>
</dbReference>
<sequence length="32" mass="3529">MNVNGSQVNMSVSRLHLVSVKGLNACITDYMF</sequence>
<reference evidence="1" key="1">
    <citation type="submission" date="2014-09" db="EMBL/GenBank/DDBJ databases">
        <authorList>
            <person name="Magalhaes I.L.F."/>
            <person name="Oliveira U."/>
            <person name="Santos F.R."/>
            <person name="Vidigal T.H.D.A."/>
            <person name="Brescovit A.D."/>
            <person name="Santos A.J."/>
        </authorList>
    </citation>
    <scope>NUCLEOTIDE SEQUENCE</scope>
    <source>
        <tissue evidence="1">Shoot tissue taken approximately 20 cm above the soil surface</tissue>
    </source>
</reference>